<keyword evidence="5" id="KW-0100">Branched-chain amino acid biosynthesis</keyword>
<dbReference type="PANTHER" id="PTHR31242:SF2">
    <property type="entry name" value="ACETOLACTATE SYNTHASE SMALL SUBUNIT, MITOCHONDRIAL"/>
    <property type="match status" value="1"/>
</dbReference>
<dbReference type="InterPro" id="IPR027271">
    <property type="entry name" value="Acetolactate_synth/TF_NikR_C"/>
</dbReference>
<dbReference type="InterPro" id="IPR002912">
    <property type="entry name" value="ACT_dom"/>
</dbReference>
<organism evidence="7 8">
    <name type="scientific">Geotrichum candidum</name>
    <name type="common">Oospora lactis</name>
    <name type="synonym">Dipodascus geotrichum</name>
    <dbReference type="NCBI Taxonomy" id="1173061"/>
    <lineage>
        <taxon>Eukaryota</taxon>
        <taxon>Fungi</taxon>
        <taxon>Dikarya</taxon>
        <taxon>Ascomycota</taxon>
        <taxon>Saccharomycotina</taxon>
        <taxon>Dipodascomycetes</taxon>
        <taxon>Dipodascales</taxon>
        <taxon>Dipodascaceae</taxon>
        <taxon>Geotrichum</taxon>
    </lineage>
</organism>
<evidence type="ECO:0000256" key="5">
    <source>
        <dbReference type="ARBA" id="ARBA00023304"/>
    </source>
</evidence>
<dbReference type="Gene3D" id="3.30.70.260">
    <property type="match status" value="1"/>
</dbReference>
<dbReference type="PROSITE" id="PS51671">
    <property type="entry name" value="ACT"/>
    <property type="match status" value="1"/>
</dbReference>
<dbReference type="InterPro" id="IPR054480">
    <property type="entry name" value="AHAS_small-like_ACT"/>
</dbReference>
<dbReference type="CDD" id="cd04878">
    <property type="entry name" value="ACT_AHAS"/>
    <property type="match status" value="1"/>
</dbReference>
<evidence type="ECO:0000313" key="7">
    <source>
        <dbReference type="EMBL" id="CDO55027.1"/>
    </source>
</evidence>
<evidence type="ECO:0000256" key="3">
    <source>
        <dbReference type="ARBA" id="ARBA00006341"/>
    </source>
</evidence>
<dbReference type="EMBL" id="CCBN010000009">
    <property type="protein sequence ID" value="CDO55027.1"/>
    <property type="molecule type" value="Genomic_DNA"/>
</dbReference>
<dbReference type="AlphaFoldDB" id="A0A0J9XCH1"/>
<sequence>MLRNYVARRYSSSSSLSALVYKTIKQSRSGPPPLPVIETPRWTIADSAIACILSEQPAPATLTTHQKPYIFNCLVQNEPGVLSLISGKLAGRGFNIDSLVVANTELPTLSRMTIVLPTSTSKGTIEQVRKQIEDLVPVWSVLDYTTAPSIKREILLAKISLLGPEYFAELVAFHEGKTVTPGQSTLTKLHRSEWLRMRHANLDHLTNVVQLFGGSIADIAEFSCVVELCAKPERVSALLELIKPFGVLELARTGMTTLARTPLDQSVSLGDEFSEEDALVDASMLPPG</sequence>
<dbReference type="NCBIfam" id="TIGR00119">
    <property type="entry name" value="acolac_sm"/>
    <property type="match status" value="1"/>
</dbReference>
<dbReference type="Proteomes" id="UP000242525">
    <property type="component" value="Unassembled WGS sequence"/>
</dbReference>
<feature type="domain" description="ACT" evidence="6">
    <location>
        <begin position="70"/>
        <end position="149"/>
    </location>
</feature>
<dbReference type="FunFam" id="3.30.70.260:FF:000001">
    <property type="entry name" value="Acetolactate synthase, small subunit"/>
    <property type="match status" value="1"/>
</dbReference>
<dbReference type="InterPro" id="IPR039557">
    <property type="entry name" value="AHAS_ACT"/>
</dbReference>
<proteinExistence type="inferred from homology"/>
<evidence type="ECO:0000256" key="2">
    <source>
        <dbReference type="ARBA" id="ARBA00005025"/>
    </source>
</evidence>
<comment type="pathway">
    <text evidence="2">Amino-acid biosynthesis; L-valine biosynthesis; L-valine from pyruvate: step 1/4.</text>
</comment>
<dbReference type="OrthoDB" id="2013116at2759"/>
<dbReference type="GO" id="GO:0009097">
    <property type="term" value="P:isoleucine biosynthetic process"/>
    <property type="evidence" value="ECO:0007669"/>
    <property type="project" value="UniProtKB-UniPathway"/>
</dbReference>
<dbReference type="InterPro" id="IPR019455">
    <property type="entry name" value="Acetolactate_synth_ssu_C"/>
</dbReference>
<evidence type="ECO:0000256" key="1">
    <source>
        <dbReference type="ARBA" id="ARBA00004974"/>
    </source>
</evidence>
<dbReference type="PANTHER" id="PTHR31242">
    <property type="entry name" value="ACETOLACTATE SYNTHASE SMALL SUBUNIT, MITOCHONDRIAL"/>
    <property type="match status" value="1"/>
</dbReference>
<dbReference type="Pfam" id="PF22629">
    <property type="entry name" value="ACT_AHAS_ss"/>
    <property type="match status" value="1"/>
</dbReference>
<comment type="similarity">
    <text evidence="3">Belongs to the acetolactate synthase small subunit family.</text>
</comment>
<dbReference type="Pfam" id="PF10369">
    <property type="entry name" value="ALS_ss_C"/>
    <property type="match status" value="1"/>
</dbReference>
<dbReference type="SUPFAM" id="SSF55021">
    <property type="entry name" value="ACT-like"/>
    <property type="match status" value="2"/>
</dbReference>
<dbReference type="InterPro" id="IPR053050">
    <property type="entry name" value="ALS_regulatory_subunit"/>
</dbReference>
<evidence type="ECO:0000259" key="6">
    <source>
        <dbReference type="PROSITE" id="PS51671"/>
    </source>
</evidence>
<dbReference type="UniPathway" id="UPA00049">
    <property type="reaction ID" value="UER00059"/>
</dbReference>
<protein>
    <submittedName>
        <fullName evidence="7">Similar to Saccharomyces cerevisiae YCL009C ILV6 Regulatory subunit of acetolactate synthase</fullName>
    </submittedName>
</protein>
<keyword evidence="4" id="KW-0028">Amino-acid biosynthesis</keyword>
<reference evidence="7" key="1">
    <citation type="submission" date="2014-03" db="EMBL/GenBank/DDBJ databases">
        <authorList>
            <person name="Casaregola S."/>
        </authorList>
    </citation>
    <scope>NUCLEOTIDE SEQUENCE [LARGE SCALE GENOMIC DNA]</scope>
    <source>
        <strain evidence="7">CLIB 918</strain>
    </source>
</reference>
<dbReference type="Gene3D" id="3.30.70.1150">
    <property type="entry name" value="ACT-like. Chain A, domain 2"/>
    <property type="match status" value="1"/>
</dbReference>
<dbReference type="GO" id="GO:1990610">
    <property type="term" value="F:acetolactate synthase regulator activity"/>
    <property type="evidence" value="ECO:0007669"/>
    <property type="project" value="InterPro"/>
</dbReference>
<evidence type="ECO:0000256" key="4">
    <source>
        <dbReference type="ARBA" id="ARBA00022605"/>
    </source>
</evidence>
<evidence type="ECO:0000313" key="8">
    <source>
        <dbReference type="Proteomes" id="UP000242525"/>
    </source>
</evidence>
<dbReference type="GO" id="GO:0009099">
    <property type="term" value="P:L-valine biosynthetic process"/>
    <property type="evidence" value="ECO:0007669"/>
    <property type="project" value="UniProtKB-UniPathway"/>
</dbReference>
<dbReference type="UniPathway" id="UPA00047">
    <property type="reaction ID" value="UER00055"/>
</dbReference>
<comment type="caution">
    <text evidence="7">The sequence shown here is derived from an EMBL/GenBank/DDBJ whole genome shotgun (WGS) entry which is preliminary data.</text>
</comment>
<dbReference type="InterPro" id="IPR045865">
    <property type="entry name" value="ACT-like_dom_sf"/>
</dbReference>
<dbReference type="STRING" id="1173061.A0A0J9XCH1"/>
<name>A0A0J9XCH1_GEOCN</name>
<comment type="pathway">
    <text evidence="1">Amino-acid biosynthesis; L-isoleucine biosynthesis; L-isoleucine from 2-oxobutanoate: step 1/4.</text>
</comment>
<keyword evidence="8" id="KW-1185">Reference proteome</keyword>
<dbReference type="InterPro" id="IPR004789">
    <property type="entry name" value="Acetalactate_synth_ssu"/>
</dbReference>
<accession>A0A0J9XCH1</accession>
<dbReference type="GO" id="GO:0042645">
    <property type="term" value="C:mitochondrial nucleoid"/>
    <property type="evidence" value="ECO:0007669"/>
    <property type="project" value="TreeGrafter"/>
</dbReference>
<gene>
    <name evidence="7" type="ORF">BN980_GECA09s03013g</name>
</gene>
<dbReference type="GO" id="GO:0005948">
    <property type="term" value="C:acetolactate synthase complex"/>
    <property type="evidence" value="ECO:0007669"/>
    <property type="project" value="TreeGrafter"/>
</dbReference>